<dbReference type="Pfam" id="PF13855">
    <property type="entry name" value="LRR_8"/>
    <property type="match status" value="2"/>
</dbReference>
<dbReference type="GO" id="GO:0005737">
    <property type="term" value="C:cytoplasm"/>
    <property type="evidence" value="ECO:0007669"/>
    <property type="project" value="TreeGrafter"/>
</dbReference>
<comment type="caution">
    <text evidence="19">The sequence shown here is derived from an EMBL/GenBank/DDBJ whole genome shotgun (WGS) entry which is preliminary data.</text>
</comment>
<comment type="similarity">
    <text evidence="2">Belongs to the LRRC8 family.</text>
</comment>
<evidence type="ECO:0000313" key="19">
    <source>
        <dbReference type="EMBL" id="KAG7459318.1"/>
    </source>
</evidence>
<evidence type="ECO:0000256" key="8">
    <source>
        <dbReference type="ARBA" id="ARBA00022989"/>
    </source>
</evidence>
<feature type="compositionally biased region" description="Polar residues" evidence="16">
    <location>
        <begin position="82"/>
        <end position="98"/>
    </location>
</feature>
<comment type="catalytic activity">
    <reaction evidence="13">
        <text>iodide(out) = iodide(in)</text>
        <dbReference type="Rhea" id="RHEA:66324"/>
        <dbReference type="ChEBI" id="CHEBI:16382"/>
    </reaction>
</comment>
<evidence type="ECO:0000259" key="18">
    <source>
        <dbReference type="Pfam" id="PF12534"/>
    </source>
</evidence>
<evidence type="ECO:0000256" key="9">
    <source>
        <dbReference type="ARBA" id="ARBA00023065"/>
    </source>
</evidence>
<keyword evidence="12" id="KW-0407">Ion channel</keyword>
<dbReference type="PANTHER" id="PTHR48051:SF58">
    <property type="entry name" value="VOLUME-REGULATED ANION CHANNEL SUBUNIT LRRC8E"/>
    <property type="match status" value="1"/>
</dbReference>
<evidence type="ECO:0000256" key="6">
    <source>
        <dbReference type="ARBA" id="ARBA00022692"/>
    </source>
</evidence>
<keyword evidence="6 17" id="KW-0812">Transmembrane</keyword>
<dbReference type="SUPFAM" id="SSF52058">
    <property type="entry name" value="L domain-like"/>
    <property type="match status" value="1"/>
</dbReference>
<dbReference type="GO" id="GO:0005886">
    <property type="term" value="C:plasma membrane"/>
    <property type="evidence" value="ECO:0007669"/>
    <property type="project" value="UniProtKB-SubCell"/>
</dbReference>
<evidence type="ECO:0000256" key="11">
    <source>
        <dbReference type="ARBA" id="ARBA00023157"/>
    </source>
</evidence>
<reference evidence="19" key="1">
    <citation type="submission" date="2021-01" db="EMBL/GenBank/DDBJ databases">
        <authorList>
            <person name="Zahm M."/>
            <person name="Roques C."/>
            <person name="Cabau C."/>
            <person name="Klopp C."/>
            <person name="Donnadieu C."/>
            <person name="Jouanno E."/>
            <person name="Lampietro C."/>
            <person name="Louis A."/>
            <person name="Herpin A."/>
            <person name="Echchiki A."/>
            <person name="Berthelot C."/>
            <person name="Parey E."/>
            <person name="Roest-Crollius H."/>
            <person name="Braasch I."/>
            <person name="Postlethwait J."/>
            <person name="Bobe J."/>
            <person name="Montfort J."/>
            <person name="Bouchez O."/>
            <person name="Begum T."/>
            <person name="Mejri S."/>
            <person name="Adams A."/>
            <person name="Chen W.-J."/>
            <person name="Guiguen Y."/>
        </authorList>
    </citation>
    <scope>NUCLEOTIDE SEQUENCE</scope>
    <source>
        <strain evidence="19">YG-15Mar2019-1</strain>
        <tissue evidence="19">Brain</tissue>
    </source>
</reference>
<dbReference type="InterPro" id="IPR001611">
    <property type="entry name" value="Leu-rich_rpt"/>
</dbReference>
<evidence type="ECO:0000256" key="13">
    <source>
        <dbReference type="ARBA" id="ARBA00024145"/>
    </source>
</evidence>
<dbReference type="InterPro" id="IPR050216">
    <property type="entry name" value="LRR_domain-containing"/>
</dbReference>
<dbReference type="SMART" id="SM00369">
    <property type="entry name" value="LRR_TYP"/>
    <property type="match status" value="6"/>
</dbReference>
<dbReference type="EMBL" id="JAFDVH010000019">
    <property type="protein sequence ID" value="KAG7459318.1"/>
    <property type="molecule type" value="Genomic_DNA"/>
</dbReference>
<dbReference type="Gene3D" id="3.80.10.10">
    <property type="entry name" value="Ribonuclease Inhibitor"/>
    <property type="match status" value="3"/>
</dbReference>
<gene>
    <name evidence="19" type="ORF">MATL_G00209390</name>
</gene>
<dbReference type="InterPro" id="IPR021040">
    <property type="entry name" value="LRRC8_Pannexin-like"/>
</dbReference>
<keyword evidence="3" id="KW-0813">Transport</keyword>
<evidence type="ECO:0000256" key="1">
    <source>
        <dbReference type="ARBA" id="ARBA00004651"/>
    </source>
</evidence>
<keyword evidence="5" id="KW-0433">Leucine-rich repeat</keyword>
<evidence type="ECO:0000256" key="3">
    <source>
        <dbReference type="ARBA" id="ARBA00022448"/>
    </source>
</evidence>
<keyword evidence="9" id="KW-0406">Ion transport</keyword>
<evidence type="ECO:0000256" key="15">
    <source>
        <dbReference type="ARBA" id="ARBA00024167"/>
    </source>
</evidence>
<keyword evidence="11" id="KW-1015">Disulfide bond</keyword>
<evidence type="ECO:0000256" key="5">
    <source>
        <dbReference type="ARBA" id="ARBA00022614"/>
    </source>
</evidence>
<keyword evidence="8 17" id="KW-1133">Transmembrane helix</keyword>
<dbReference type="PROSITE" id="PS51450">
    <property type="entry name" value="LRR"/>
    <property type="match status" value="2"/>
</dbReference>
<protein>
    <recommendedName>
        <fullName evidence="18">LRRC8 pannexin-like TM region domain-containing protein</fullName>
    </recommendedName>
</protein>
<comment type="subcellular location">
    <subcellularLocation>
        <location evidence="1">Cell membrane</location>
        <topology evidence="1">Multi-pass membrane protein</topology>
    </subcellularLocation>
</comment>
<sequence length="866" mass="97167">MFTLSELASLHDRQGSYYRLLKPWWEVFMEYLVVLMLMVSVLAGTLLLSRDGVVCLPIHPQFQNHSSPSHLDPQPETPLRPSRNSLTSDPHLTSTPSNHIPPPETLPRGRRTHLDYQQYMYISQVCYHEALPWYSRYFPYVALLQSLVLLASGCFWFHFPLTSARIEHFLAILGKCCESPWTSRALSHTAWLESTRTQADEGGPTLPSAPPSRPTSIAGQSSLDSGTDSPPLPSKQEPASTVTPDSRPQTASLDRSDGEQARALFERVRRFRAHCESSDIIFRVYLAQTVLKVLKFLLIVSYTAPLLGSMSFTHTCQPQAHALTGYSAFQCTHSLASVLHKLLLAYVFLVSLFGVLGIYTLAWICHRSLRRYSFQHLQEWGSMWDIPDLCNDLAFLLHMADQYDPLLAQRLSVFLSPISETHLLEENLERQWGEARLRSMTSTDPHGRTQLQLVALPHLPCALYSLSHLEVLKLELITEAKLTTQLSHMTSLRELHLYHCPAVVEPGALLMLQERLESLHLTFTLATEIPSWVYTLRGLQELHLTGRLGWEGGAGRGWVLGSLRQLRHLRVLALQGALQRVPAELAEVAGSLLRLEIHNDGVRLLVLTALRRTAGLVELQLEGCQLERLPSALLTLTSLRCLDLRHNRLRTLEGLLGLQHLRRLTCLRLAHNRVLTLPPSVGMLRALEVLDLRHNQLQSLPPALFTLHRLRRLLLTGNLLEKLPPDVGSLLLLSELDLSGNRLESLPLALFTHCMHLRTLNIAHNSLGALPPGQWALHELSQLDLRGNSMDALPAELGSCVGLRGGGLLVEDWLLFSLPPLIREFLLQPETLPSTSTEGHSQPDLDIFPTFSAAQWSFLSALESQI</sequence>
<feature type="compositionally biased region" description="Polar residues" evidence="16">
    <location>
        <begin position="214"/>
        <end position="228"/>
    </location>
</feature>
<evidence type="ECO:0000256" key="2">
    <source>
        <dbReference type="ARBA" id="ARBA00010471"/>
    </source>
</evidence>
<dbReference type="GO" id="GO:0034220">
    <property type="term" value="P:monoatomic ion transmembrane transport"/>
    <property type="evidence" value="ECO:0007669"/>
    <property type="project" value="UniProtKB-KW"/>
</dbReference>
<evidence type="ECO:0000256" key="16">
    <source>
        <dbReference type="SAM" id="MobiDB-lite"/>
    </source>
</evidence>
<feature type="region of interest" description="Disordered" evidence="16">
    <location>
        <begin position="64"/>
        <end position="109"/>
    </location>
</feature>
<feature type="transmembrane region" description="Helical" evidence="17">
    <location>
        <begin position="28"/>
        <end position="48"/>
    </location>
</feature>
<accession>A0A9D3PH84</accession>
<keyword evidence="4" id="KW-1003">Cell membrane</keyword>
<feature type="transmembrane region" description="Helical" evidence="17">
    <location>
        <begin position="137"/>
        <end position="159"/>
    </location>
</feature>
<dbReference type="OrthoDB" id="676979at2759"/>
<proteinExistence type="inferred from homology"/>
<comment type="catalytic activity">
    <reaction evidence="14">
        <text>taurine(out) = taurine(in)</text>
        <dbReference type="Rhea" id="RHEA:66328"/>
        <dbReference type="ChEBI" id="CHEBI:507393"/>
    </reaction>
</comment>
<dbReference type="InterPro" id="IPR032675">
    <property type="entry name" value="LRR_dom_sf"/>
</dbReference>
<keyword evidence="7" id="KW-0677">Repeat</keyword>
<evidence type="ECO:0000256" key="14">
    <source>
        <dbReference type="ARBA" id="ARBA00024158"/>
    </source>
</evidence>
<evidence type="ECO:0000313" key="20">
    <source>
        <dbReference type="Proteomes" id="UP001046870"/>
    </source>
</evidence>
<name>A0A9D3PH84_MEGAT</name>
<feature type="transmembrane region" description="Helical" evidence="17">
    <location>
        <begin position="343"/>
        <end position="365"/>
    </location>
</feature>
<keyword evidence="20" id="KW-1185">Reference proteome</keyword>
<organism evidence="19 20">
    <name type="scientific">Megalops atlanticus</name>
    <name type="common">Tarpon</name>
    <name type="synonym">Clupea gigantea</name>
    <dbReference type="NCBI Taxonomy" id="7932"/>
    <lineage>
        <taxon>Eukaryota</taxon>
        <taxon>Metazoa</taxon>
        <taxon>Chordata</taxon>
        <taxon>Craniata</taxon>
        <taxon>Vertebrata</taxon>
        <taxon>Euteleostomi</taxon>
        <taxon>Actinopterygii</taxon>
        <taxon>Neopterygii</taxon>
        <taxon>Teleostei</taxon>
        <taxon>Elopiformes</taxon>
        <taxon>Megalopidae</taxon>
        <taxon>Megalops</taxon>
    </lineage>
</organism>
<feature type="domain" description="LRRC8 pannexin-like TM region" evidence="18">
    <location>
        <begin position="1"/>
        <end position="361"/>
    </location>
</feature>
<evidence type="ECO:0000256" key="10">
    <source>
        <dbReference type="ARBA" id="ARBA00023136"/>
    </source>
</evidence>
<evidence type="ECO:0000256" key="7">
    <source>
        <dbReference type="ARBA" id="ARBA00022737"/>
    </source>
</evidence>
<dbReference type="Pfam" id="PF12534">
    <property type="entry name" value="Pannexin_like"/>
    <property type="match status" value="1"/>
</dbReference>
<evidence type="ECO:0000256" key="4">
    <source>
        <dbReference type="ARBA" id="ARBA00022475"/>
    </source>
</evidence>
<dbReference type="Proteomes" id="UP001046870">
    <property type="component" value="Chromosome 19"/>
</dbReference>
<dbReference type="InterPro" id="IPR003591">
    <property type="entry name" value="Leu-rich_rpt_typical-subtyp"/>
</dbReference>
<feature type="compositionally biased region" description="Polar residues" evidence="16">
    <location>
        <begin position="237"/>
        <end position="253"/>
    </location>
</feature>
<feature type="region of interest" description="Disordered" evidence="16">
    <location>
        <begin position="196"/>
        <end position="258"/>
    </location>
</feature>
<dbReference type="PANTHER" id="PTHR48051">
    <property type="match status" value="1"/>
</dbReference>
<evidence type="ECO:0000256" key="12">
    <source>
        <dbReference type="ARBA" id="ARBA00023303"/>
    </source>
</evidence>
<comment type="catalytic activity">
    <reaction evidence="15">
        <text>chloride(in) = chloride(out)</text>
        <dbReference type="Rhea" id="RHEA:29823"/>
        <dbReference type="ChEBI" id="CHEBI:17996"/>
    </reaction>
</comment>
<dbReference type="AlphaFoldDB" id="A0A9D3PH84"/>
<keyword evidence="10 17" id="KW-0472">Membrane</keyword>
<evidence type="ECO:0000256" key="17">
    <source>
        <dbReference type="SAM" id="Phobius"/>
    </source>
</evidence>